<dbReference type="VEuPathDB" id="TrichDB:TVAG_306500"/>
<feature type="compositionally biased region" description="Polar residues" evidence="1">
    <location>
        <begin position="179"/>
        <end position="199"/>
    </location>
</feature>
<protein>
    <submittedName>
        <fullName evidence="2">Uncharacterized protein</fullName>
    </submittedName>
</protein>
<feature type="compositionally biased region" description="Polar residues" evidence="1">
    <location>
        <begin position="7"/>
        <end position="34"/>
    </location>
</feature>
<dbReference type="VEuPathDB" id="TrichDB:TVAGG3_1024670"/>
<reference evidence="2" key="2">
    <citation type="journal article" date="2007" name="Science">
        <title>Draft genome sequence of the sexually transmitted pathogen Trichomonas vaginalis.</title>
        <authorList>
            <person name="Carlton J.M."/>
            <person name="Hirt R.P."/>
            <person name="Silva J.C."/>
            <person name="Delcher A.L."/>
            <person name="Schatz M."/>
            <person name="Zhao Q."/>
            <person name="Wortman J.R."/>
            <person name="Bidwell S.L."/>
            <person name="Alsmark U.C.M."/>
            <person name="Besteiro S."/>
            <person name="Sicheritz-Ponten T."/>
            <person name="Noel C.J."/>
            <person name="Dacks J.B."/>
            <person name="Foster P.G."/>
            <person name="Simillion C."/>
            <person name="Van de Peer Y."/>
            <person name="Miranda-Saavedra D."/>
            <person name="Barton G.J."/>
            <person name="Westrop G.D."/>
            <person name="Mueller S."/>
            <person name="Dessi D."/>
            <person name="Fiori P.L."/>
            <person name="Ren Q."/>
            <person name="Paulsen I."/>
            <person name="Zhang H."/>
            <person name="Bastida-Corcuera F.D."/>
            <person name="Simoes-Barbosa A."/>
            <person name="Brown M.T."/>
            <person name="Hayes R.D."/>
            <person name="Mukherjee M."/>
            <person name="Okumura C.Y."/>
            <person name="Schneider R."/>
            <person name="Smith A.J."/>
            <person name="Vanacova S."/>
            <person name="Villalvazo M."/>
            <person name="Haas B.J."/>
            <person name="Pertea M."/>
            <person name="Feldblyum T.V."/>
            <person name="Utterback T.R."/>
            <person name="Shu C.L."/>
            <person name="Osoegawa K."/>
            <person name="de Jong P.J."/>
            <person name="Hrdy I."/>
            <person name="Horvathova L."/>
            <person name="Zubacova Z."/>
            <person name="Dolezal P."/>
            <person name="Malik S.B."/>
            <person name="Logsdon J.M. Jr."/>
            <person name="Henze K."/>
            <person name="Gupta A."/>
            <person name="Wang C.C."/>
            <person name="Dunne R.L."/>
            <person name="Upcroft J.A."/>
            <person name="Upcroft P."/>
            <person name="White O."/>
            <person name="Salzberg S.L."/>
            <person name="Tang P."/>
            <person name="Chiu C.-H."/>
            <person name="Lee Y.-S."/>
            <person name="Embley T.M."/>
            <person name="Coombs G.H."/>
            <person name="Mottram J.C."/>
            <person name="Tachezy J."/>
            <person name="Fraser-Liggett C.M."/>
            <person name="Johnson P.J."/>
        </authorList>
    </citation>
    <scope>NUCLEOTIDE SEQUENCE [LARGE SCALE GENOMIC DNA]</scope>
    <source>
        <strain evidence="2">G3</strain>
    </source>
</reference>
<feature type="region of interest" description="Disordered" evidence="1">
    <location>
        <begin position="179"/>
        <end position="203"/>
    </location>
</feature>
<gene>
    <name evidence="2" type="ORF">TVAG_306500</name>
</gene>
<dbReference type="RefSeq" id="XP_001579114.1">
    <property type="nucleotide sequence ID" value="XM_001579064.1"/>
</dbReference>
<feature type="region of interest" description="Disordered" evidence="1">
    <location>
        <begin position="1"/>
        <end position="38"/>
    </location>
</feature>
<dbReference type="EMBL" id="DS113222">
    <property type="protein sequence ID" value="EAY18128.1"/>
    <property type="molecule type" value="Genomic_DNA"/>
</dbReference>
<keyword evidence="3" id="KW-1185">Reference proteome</keyword>
<dbReference type="AlphaFoldDB" id="A2DNE0"/>
<organism evidence="2 3">
    <name type="scientific">Trichomonas vaginalis (strain ATCC PRA-98 / G3)</name>
    <dbReference type="NCBI Taxonomy" id="412133"/>
    <lineage>
        <taxon>Eukaryota</taxon>
        <taxon>Metamonada</taxon>
        <taxon>Parabasalia</taxon>
        <taxon>Trichomonadida</taxon>
        <taxon>Trichomonadidae</taxon>
        <taxon>Trichomonas</taxon>
    </lineage>
</organism>
<reference evidence="2" key="1">
    <citation type="submission" date="2006-10" db="EMBL/GenBank/DDBJ databases">
        <authorList>
            <person name="Amadeo P."/>
            <person name="Zhao Q."/>
            <person name="Wortman J."/>
            <person name="Fraser-Liggett C."/>
            <person name="Carlton J."/>
        </authorList>
    </citation>
    <scope>NUCLEOTIDE SEQUENCE</scope>
    <source>
        <strain evidence="2">G3</strain>
    </source>
</reference>
<proteinExistence type="predicted"/>
<evidence type="ECO:0000313" key="3">
    <source>
        <dbReference type="Proteomes" id="UP000001542"/>
    </source>
</evidence>
<name>A2DNE0_TRIV3</name>
<evidence type="ECO:0000313" key="2">
    <source>
        <dbReference type="EMBL" id="EAY18128.1"/>
    </source>
</evidence>
<dbReference type="InParanoid" id="A2DNE0"/>
<accession>A2DNE0</accession>
<dbReference type="KEGG" id="tva:5463633"/>
<sequence>MDINGRQAVTSQNETNQSQLPDNPILNDQEQDSQNSHEEAAKYRELLKEFGMYYRPMRTVNKLEAVKMFRRLDKNHMKTLNIDFTKDGTLDGRTQLAKYFKDIGFDFDDFSDKPGTTDMFEEIFEAEANQSQHQKLSLKPTLNSQTNSALKMSVQAKELPKTSKLPFQSNLHTQKPSLFKQSSASEGAQHSVSESSTSIKDNKWEKKGEVKEIQIEKKVENFPQKITKKFAFAVFNTMQVTYETPKLQTKIHKILDSEENRLSDSEKYSLNGEDEVIKCIIEGNKLSKEGLEYFRNIKQHYKEVNFPKKIELQFSRVIKKLEDSQVPSSQSN</sequence>
<evidence type="ECO:0000256" key="1">
    <source>
        <dbReference type="SAM" id="MobiDB-lite"/>
    </source>
</evidence>
<dbReference type="Proteomes" id="UP000001542">
    <property type="component" value="Unassembled WGS sequence"/>
</dbReference>